<dbReference type="AlphaFoldDB" id="A0AA41XJW9"/>
<evidence type="ECO:0000313" key="4">
    <source>
        <dbReference type="Proteomes" id="UP001165587"/>
    </source>
</evidence>
<evidence type="ECO:0000313" key="3">
    <source>
        <dbReference type="EMBL" id="MCS5726851.1"/>
    </source>
</evidence>
<comment type="caution">
    <text evidence="3">The sequence shown here is derived from an EMBL/GenBank/DDBJ whole genome shotgun (WGS) entry which is preliminary data.</text>
</comment>
<proteinExistence type="predicted"/>
<evidence type="ECO:0000256" key="1">
    <source>
        <dbReference type="SAM" id="MobiDB-lite"/>
    </source>
</evidence>
<organism evidence="3 4">
    <name type="scientific">Herbiconiux oxytropis</name>
    <dbReference type="NCBI Taxonomy" id="2970915"/>
    <lineage>
        <taxon>Bacteria</taxon>
        <taxon>Bacillati</taxon>
        <taxon>Actinomycetota</taxon>
        <taxon>Actinomycetes</taxon>
        <taxon>Micrococcales</taxon>
        <taxon>Microbacteriaceae</taxon>
        <taxon>Herbiconiux</taxon>
    </lineage>
</organism>
<dbReference type="RefSeq" id="WP_259529726.1">
    <property type="nucleotide sequence ID" value="NZ_JANLCK010000007.1"/>
</dbReference>
<reference evidence="3" key="1">
    <citation type="submission" date="2022-08" db="EMBL/GenBank/DDBJ databases">
        <authorList>
            <person name="Deng Y."/>
            <person name="Han X.-F."/>
            <person name="Zhang Y.-Q."/>
        </authorList>
    </citation>
    <scope>NUCLEOTIDE SEQUENCE</scope>
    <source>
        <strain evidence="3">CPCC 203407</strain>
    </source>
</reference>
<keyword evidence="2" id="KW-0472">Membrane</keyword>
<gene>
    <name evidence="3" type="ORF">N1028_13205</name>
</gene>
<protein>
    <submittedName>
        <fullName evidence="3">Uncharacterized protein</fullName>
    </submittedName>
</protein>
<dbReference type="Proteomes" id="UP001165587">
    <property type="component" value="Unassembled WGS sequence"/>
</dbReference>
<keyword evidence="2" id="KW-1133">Transmembrane helix</keyword>
<dbReference type="EMBL" id="JANLCK010000007">
    <property type="protein sequence ID" value="MCS5726851.1"/>
    <property type="molecule type" value="Genomic_DNA"/>
</dbReference>
<name>A0AA41XJW9_9MICO</name>
<accession>A0AA41XJW9</accession>
<evidence type="ECO:0000256" key="2">
    <source>
        <dbReference type="SAM" id="Phobius"/>
    </source>
</evidence>
<feature type="region of interest" description="Disordered" evidence="1">
    <location>
        <begin position="1"/>
        <end position="26"/>
    </location>
</feature>
<sequence>MQDETPLDDAGRKPSPSSRPQTAAGDAFLIDVDAIPTGRFAEPQTGRQHPKGRFYRPELYSTTEKIGSSLAVKVGLVCALTIAASALIVVAVSSGAIL</sequence>
<feature type="transmembrane region" description="Helical" evidence="2">
    <location>
        <begin position="74"/>
        <end position="97"/>
    </location>
</feature>
<keyword evidence="4" id="KW-1185">Reference proteome</keyword>
<keyword evidence="2" id="KW-0812">Transmembrane</keyword>